<feature type="coiled-coil region" evidence="1">
    <location>
        <begin position="33"/>
        <end position="60"/>
    </location>
</feature>
<evidence type="ECO:0000256" key="1">
    <source>
        <dbReference type="SAM" id="Coils"/>
    </source>
</evidence>
<keyword evidence="3" id="KW-1185">Reference proteome</keyword>
<evidence type="ECO:0000313" key="3">
    <source>
        <dbReference type="Proteomes" id="UP001479290"/>
    </source>
</evidence>
<keyword evidence="1" id="KW-0175">Coiled coil</keyword>
<accession>A0AAW2A7V0</accession>
<name>A0AAW2A7V0_CULAL</name>
<proteinExistence type="predicted"/>
<protein>
    <submittedName>
        <fullName evidence="2">Uncharacterized protein</fullName>
    </submittedName>
</protein>
<dbReference type="EMBL" id="JAWDJR010000009">
    <property type="protein sequence ID" value="KAK9969684.1"/>
    <property type="molecule type" value="Genomic_DNA"/>
</dbReference>
<evidence type="ECO:0000313" key="2">
    <source>
        <dbReference type="EMBL" id="KAK9969684.1"/>
    </source>
</evidence>
<feature type="non-terminal residue" evidence="2">
    <location>
        <position position="73"/>
    </location>
</feature>
<reference evidence="2 3" key="1">
    <citation type="submission" date="2024-05" db="EMBL/GenBank/DDBJ databases">
        <title>A high-quality chromosomal-level genome assembly of Topmouth culter (Culter alburnus).</title>
        <authorList>
            <person name="Zhao H."/>
        </authorList>
    </citation>
    <scope>NUCLEOTIDE SEQUENCE [LARGE SCALE GENOMIC DNA]</scope>
    <source>
        <strain evidence="2">CATC2023</strain>
        <tissue evidence="2">Muscle</tissue>
    </source>
</reference>
<comment type="caution">
    <text evidence="2">The sequence shown here is derived from an EMBL/GenBank/DDBJ whole genome shotgun (WGS) entry which is preliminary data.</text>
</comment>
<dbReference type="AlphaFoldDB" id="A0AAW2A7V0"/>
<dbReference type="Proteomes" id="UP001479290">
    <property type="component" value="Unassembled WGS sequence"/>
</dbReference>
<gene>
    <name evidence="2" type="ORF">ABG768_027836</name>
</gene>
<organism evidence="2 3">
    <name type="scientific">Culter alburnus</name>
    <name type="common">Topmouth culter</name>
    <dbReference type="NCBI Taxonomy" id="194366"/>
    <lineage>
        <taxon>Eukaryota</taxon>
        <taxon>Metazoa</taxon>
        <taxon>Chordata</taxon>
        <taxon>Craniata</taxon>
        <taxon>Vertebrata</taxon>
        <taxon>Euteleostomi</taxon>
        <taxon>Actinopterygii</taxon>
        <taxon>Neopterygii</taxon>
        <taxon>Teleostei</taxon>
        <taxon>Ostariophysi</taxon>
        <taxon>Cypriniformes</taxon>
        <taxon>Xenocyprididae</taxon>
        <taxon>Xenocypridinae</taxon>
        <taxon>Culter</taxon>
    </lineage>
</organism>
<sequence length="73" mass="8483">MALLIQEITEQLTVVRGEIESTCESLGKTIVDKDKFEETVAECEQQQKQLEVEIKAVKKKKFHRDADDYKLQQ</sequence>